<dbReference type="GO" id="GO:0042147">
    <property type="term" value="P:retrograde transport, endosome to Golgi"/>
    <property type="evidence" value="ECO:0007669"/>
    <property type="project" value="TreeGrafter"/>
</dbReference>
<comment type="similarity">
    <text evidence="1">Belongs to the HEATR5 family.</text>
</comment>
<name>S3CY59_GLAL2</name>
<dbReference type="InterPro" id="IPR046837">
    <property type="entry name" value="Laa1/Sip1/HEATR5-like_HEAT"/>
</dbReference>
<evidence type="ECO:0000256" key="2">
    <source>
        <dbReference type="SAM" id="MobiDB-lite"/>
    </source>
</evidence>
<dbReference type="OMA" id="YPQVIQE"/>
<protein>
    <submittedName>
        <fullName evidence="4">ARM repeat-containing protein</fullName>
    </submittedName>
</protein>
<dbReference type="HOGENOM" id="CLU_000503_0_0_1"/>
<dbReference type="GO" id="GO:0016020">
    <property type="term" value="C:membrane"/>
    <property type="evidence" value="ECO:0007669"/>
    <property type="project" value="TreeGrafter"/>
</dbReference>
<dbReference type="GO" id="GO:0005829">
    <property type="term" value="C:cytosol"/>
    <property type="evidence" value="ECO:0007669"/>
    <property type="project" value="GOC"/>
</dbReference>
<dbReference type="OrthoDB" id="192608at2759"/>
<evidence type="ECO:0000259" key="3">
    <source>
        <dbReference type="Pfam" id="PF25808"/>
    </source>
</evidence>
<dbReference type="Proteomes" id="UP000016922">
    <property type="component" value="Unassembled WGS sequence"/>
</dbReference>
<dbReference type="FunFam" id="1.25.10.10:FF:001484">
    <property type="entry name" value="HEAT repeat containing protein"/>
    <property type="match status" value="1"/>
</dbReference>
<dbReference type="Pfam" id="PF25468">
    <property type="entry name" value="HEAT_HEATR5A"/>
    <property type="match status" value="1"/>
</dbReference>
<dbReference type="PANTHER" id="PTHR21663">
    <property type="entry name" value="HYPOTHETICAL HEAT DOMAIN-CONTAINING"/>
    <property type="match status" value="1"/>
</dbReference>
<dbReference type="KEGG" id="glz:GLAREA_01044"/>
<dbReference type="Pfam" id="PF20210">
    <property type="entry name" value="Laa1_Sip1_HTR5"/>
    <property type="match status" value="1"/>
</dbReference>
<dbReference type="SUPFAM" id="SSF48371">
    <property type="entry name" value="ARM repeat"/>
    <property type="match status" value="2"/>
</dbReference>
<dbReference type="InterPro" id="IPR040108">
    <property type="entry name" value="Laa1/Sip1/HEATR5"/>
</dbReference>
<dbReference type="eggNOG" id="KOG1822">
    <property type="taxonomic scope" value="Eukaryota"/>
</dbReference>
<dbReference type="InterPro" id="IPR011989">
    <property type="entry name" value="ARM-like"/>
</dbReference>
<feature type="region of interest" description="Disordered" evidence="2">
    <location>
        <begin position="1"/>
        <end position="23"/>
    </location>
</feature>
<dbReference type="Pfam" id="PF25808">
    <property type="entry name" value="TPR_LAA1_C"/>
    <property type="match status" value="1"/>
</dbReference>
<dbReference type="GO" id="GO:0030139">
    <property type="term" value="C:endocytic vesicle"/>
    <property type="evidence" value="ECO:0007669"/>
    <property type="project" value="TreeGrafter"/>
</dbReference>
<reference evidence="4 5" key="1">
    <citation type="journal article" date="2013" name="BMC Genomics">
        <title>Genomics-driven discovery of the pneumocandin biosynthetic gene cluster in the fungus Glarea lozoyensis.</title>
        <authorList>
            <person name="Chen L."/>
            <person name="Yue Q."/>
            <person name="Zhang X."/>
            <person name="Xiang M."/>
            <person name="Wang C."/>
            <person name="Li S."/>
            <person name="Che Y."/>
            <person name="Ortiz-Lopez F.J."/>
            <person name="Bills G.F."/>
            <person name="Liu X."/>
            <person name="An Z."/>
        </authorList>
    </citation>
    <scope>NUCLEOTIDE SEQUENCE [LARGE SCALE GENOMIC DNA]</scope>
    <source>
        <strain evidence="5">ATCC 20868 / MF5171</strain>
    </source>
</reference>
<evidence type="ECO:0000313" key="5">
    <source>
        <dbReference type="Proteomes" id="UP000016922"/>
    </source>
</evidence>
<dbReference type="PANTHER" id="PTHR21663:SF0">
    <property type="entry name" value="HEAT REPEAT-CONTAINING PROTEIN 5B"/>
    <property type="match status" value="1"/>
</dbReference>
<dbReference type="EMBL" id="KE145367">
    <property type="protein sequence ID" value="EPE29884.1"/>
    <property type="molecule type" value="Genomic_DNA"/>
</dbReference>
<proteinExistence type="inferred from homology"/>
<keyword evidence="5" id="KW-1185">Reference proteome</keyword>
<dbReference type="GO" id="GO:0006897">
    <property type="term" value="P:endocytosis"/>
    <property type="evidence" value="ECO:0007669"/>
    <property type="project" value="TreeGrafter"/>
</dbReference>
<feature type="domain" description="LAA1-like C-terminal TPR repeats" evidence="3">
    <location>
        <begin position="1871"/>
        <end position="2026"/>
    </location>
</feature>
<dbReference type="Gene3D" id="1.25.10.10">
    <property type="entry name" value="Leucine-rich Repeat Variant"/>
    <property type="match status" value="3"/>
</dbReference>
<dbReference type="GeneID" id="19460102"/>
<dbReference type="GO" id="GO:0008104">
    <property type="term" value="P:intracellular protein localization"/>
    <property type="evidence" value="ECO:0007669"/>
    <property type="project" value="TreeGrafter"/>
</dbReference>
<evidence type="ECO:0000313" key="4">
    <source>
        <dbReference type="EMBL" id="EPE29884.1"/>
    </source>
</evidence>
<dbReference type="InterPro" id="IPR016024">
    <property type="entry name" value="ARM-type_fold"/>
</dbReference>
<dbReference type="STRING" id="1116229.S3CY59"/>
<feature type="compositionally biased region" description="Polar residues" evidence="2">
    <location>
        <begin position="1"/>
        <end position="16"/>
    </location>
</feature>
<accession>S3CY59</accession>
<evidence type="ECO:0000256" key="1">
    <source>
        <dbReference type="ARBA" id="ARBA00008304"/>
    </source>
</evidence>
<gene>
    <name evidence="4" type="ORF">GLAREA_01044</name>
</gene>
<dbReference type="GO" id="GO:0005794">
    <property type="term" value="C:Golgi apparatus"/>
    <property type="evidence" value="ECO:0007669"/>
    <property type="project" value="TreeGrafter"/>
</dbReference>
<dbReference type="InterPro" id="IPR057981">
    <property type="entry name" value="TPR_LAA1-like_C"/>
</dbReference>
<organism evidence="4 5">
    <name type="scientific">Glarea lozoyensis (strain ATCC 20868 / MF5171)</name>
    <dbReference type="NCBI Taxonomy" id="1116229"/>
    <lineage>
        <taxon>Eukaryota</taxon>
        <taxon>Fungi</taxon>
        <taxon>Dikarya</taxon>
        <taxon>Ascomycota</taxon>
        <taxon>Pezizomycotina</taxon>
        <taxon>Leotiomycetes</taxon>
        <taxon>Helotiales</taxon>
        <taxon>Helotiaceae</taxon>
        <taxon>Glarea</taxon>
    </lineage>
</organism>
<sequence length="2049" mass="223297">MSSTNLPSIANGSQAALPSRSELASTPELDVKKLQSLPSEKQDIYLLQFVSTLTKHVESLEPDDCTAQQLYLKKELFQILNLAAPPPTRVIRNNLGRCFAHILGKGDRKLLFETINDLVGIISSGKAKAEGDLRLKHAAVYCLGDVFAAAGDSAIGLHPLACSALLKLLKYAQNNAGLRAAIFKAWGKIARMIEGSMDEAMARDAWKQARAYSSGDKSALVQIAACHCLKMLSTHTPYFDNSSDFENLKAAVFKAIDSPIPSVRQGAGDCLAESMVKNYSETPFLENDLPKIKKIKRTNTKRQPTMIGADDEEIQRPESPGPKKSQVIVFTLVDMLRQLSNFYTKFSTSSRARAGIAVCYTRIVKSLSERTVESSYMKIVDHLTIDVLSHANITNNRYRLLTTRRFVQIILEDVIGAKILGEAGQIDAAKALINDILKNYPQVIKERPEPSKHALIAVLSALASLVKTLGSASNAFAESCRDGLLQVLQHPSYTVQIFVSHCLRTFALACPQQLLPCLTICMNSVSRELTLLSTGRNSPRRCIGYANGLAAMISTAPLQPLYGSVDVNSRVLSLATGLLKSSSKSELRISSTQIQVAWILIGGLMSLGPNFVKIHLSQLLLLWKNALPRPLAKDNTSQRSYLESSFLTHVRECALGSILAFLQFNSRLLTVDVSKRIAAMLQNTSAFLKTMPKKKTTEDITQRLTPSLQLQDLDLMVQRRVLQCYTKLVNLSPAGGSEALIQSNLLTLAVSFFADPENYTPSTLSSSIANSANTFDTIWDTGDNCGFGVTGMVRGFKVKRLPNQHDGQQDEWAGATGYDAAISNVLLSPICNSLEHDSLSLYLGTLEDIESLPDPPATEVVNIAIQLFAIAFPLTPAKIQESILEQVTSFMSAGSLQRDPGRRAAMNVNISTALFSALKVATKETQSPSGDIGNLAVEKLMQELIRPFVIHTDQYVRSIGYEALARLCNSSGNAYTNAEIKYLIDTIVANREPTARAGCAMALGCIHSQVGGMAAGFHLKTITGVLMSLCQDPHPTVHYWALEGLIRVADSAGLTFSGYVSNTLAIVSQMYVSDTHNESVASAPTSNLELELSTTASISRCVDSMINVLGPDLQDMTSTRDLILNLMGQFQAETSTQVLVGNLKCLEHLALYAPGHMVFNDYVVLLQKELNSIHPQLRDIAIDGLYNLMKRNSEDVVKAAQDGFEDELWLALDSEPSHDGIRNVIRNWMQQSCLSETARWLQRCQGVLTMTRSKAEDTVAAATKVSAVPDLQDEEVAGFAAAGGVSDDKGTATDSGREPLRWQVRTFAMSCLGEMFLLVSKASSADTTTPAEMALQRRVADVIRMAFSASTSNVVELRVWGLKIIDAVLKMFGKTPDPDFSEAPLLEQYQAQISSALTPAFAADSSPELASEAVNVCAAFIATGIVTDIDRMGRILKTLVQALENFSTESEVASIGDLKGLSSNAQVMVKMSVFSAWAELQVASTEQRYLIDVLKPYIGTLTPLWLASLREFARLRFEPDISMSLGPPSLSGSLDSIYSALNRETLLRFYQESWLKLVDAIASLIEQDSEFVFNALDGKETDAPATNGLSKGNDINYRDEPVAFFFVLFGIAFEALVARPGSDALASKEQTLEILQALKKILHPSVSGHAIYREAIFSETMDLLDRLVLTEGLDVQGVIVQIARGLCISHPSATKGSDPENGDLSEDIEQLFELTRIIVLVLAGLLPNLIEARQPARHQMTDEAVLLVRLAMNALVDASEVFPSIIKTDLHACIIHIFATVLGTASCQAVVVPQSLPILKRFISSISSPRQSKRDVQETDLTQIQGCLKRFLSIYLNAQKRETEASLPCVKNTLLASTLLLTSGKNYMSASEPLVARFLEEVVDCLSDRMTAKVAANCIRSLLLQSPKTPADQSIARFLLPRLIAFVTTETEDPENARSLVSHALSTYVTTLNGSQKGLAMSVIMPTLLSRANKEGEGVYQETSSRLLELAANDQTAFRAVVGSLNEGQKSFMESVIVAGRKSGPVRNVENADSEGREPTIALRMNFGG</sequence>
<dbReference type="RefSeq" id="XP_008083993.1">
    <property type="nucleotide sequence ID" value="XM_008085802.1"/>
</dbReference>